<protein>
    <submittedName>
        <fullName evidence="1">Uncharacterized protein</fullName>
    </submittedName>
</protein>
<accession>A0AA88AWE3</accession>
<reference evidence="1" key="1">
    <citation type="submission" date="2023-07" db="EMBL/GenBank/DDBJ databases">
        <title>draft genome sequence of fig (Ficus carica).</title>
        <authorList>
            <person name="Takahashi T."/>
            <person name="Nishimura K."/>
        </authorList>
    </citation>
    <scope>NUCLEOTIDE SEQUENCE</scope>
</reference>
<organism evidence="1 2">
    <name type="scientific">Ficus carica</name>
    <name type="common">Common fig</name>
    <dbReference type="NCBI Taxonomy" id="3494"/>
    <lineage>
        <taxon>Eukaryota</taxon>
        <taxon>Viridiplantae</taxon>
        <taxon>Streptophyta</taxon>
        <taxon>Embryophyta</taxon>
        <taxon>Tracheophyta</taxon>
        <taxon>Spermatophyta</taxon>
        <taxon>Magnoliopsida</taxon>
        <taxon>eudicotyledons</taxon>
        <taxon>Gunneridae</taxon>
        <taxon>Pentapetalae</taxon>
        <taxon>rosids</taxon>
        <taxon>fabids</taxon>
        <taxon>Rosales</taxon>
        <taxon>Moraceae</taxon>
        <taxon>Ficeae</taxon>
        <taxon>Ficus</taxon>
    </lineage>
</organism>
<keyword evidence="2" id="KW-1185">Reference proteome</keyword>
<evidence type="ECO:0000313" key="1">
    <source>
        <dbReference type="EMBL" id="GMN53821.1"/>
    </source>
</evidence>
<gene>
    <name evidence="1" type="ORF">TIFTF001_022955</name>
</gene>
<name>A0AA88AWE3_FICCA</name>
<sequence length="66" mass="7337">MVQAFTRTVGGHCDCERRAKPRRSLLSTSGADNGGRRGNDCAPATVAATGWRLPMEIRFKERECER</sequence>
<evidence type="ECO:0000313" key="2">
    <source>
        <dbReference type="Proteomes" id="UP001187192"/>
    </source>
</evidence>
<comment type="caution">
    <text evidence="1">The sequence shown here is derived from an EMBL/GenBank/DDBJ whole genome shotgun (WGS) entry which is preliminary data.</text>
</comment>
<dbReference type="Gramene" id="FCD_00019983-RA">
    <property type="protein sequence ID" value="FCD_00019983-RA:cds"/>
    <property type="gene ID" value="FCD_00019983"/>
</dbReference>
<dbReference type="AlphaFoldDB" id="A0AA88AWE3"/>
<dbReference type="Proteomes" id="UP001187192">
    <property type="component" value="Unassembled WGS sequence"/>
</dbReference>
<dbReference type="EMBL" id="BTGU01000048">
    <property type="protein sequence ID" value="GMN53821.1"/>
    <property type="molecule type" value="Genomic_DNA"/>
</dbReference>
<proteinExistence type="predicted"/>